<dbReference type="AlphaFoldDB" id="A0A1E8B6Q4"/>
<evidence type="ECO:0000313" key="2">
    <source>
        <dbReference type="EMBL" id="OFD78185.1"/>
    </source>
</evidence>
<dbReference type="CDD" id="cd02440">
    <property type="entry name" value="AdoMet_MTases"/>
    <property type="match status" value="1"/>
</dbReference>
<sequence>MTRIDYIRQEEKKYHDLCYEQYKLFEAGSWLYKPVKTVMDLMDYFEGQNYLQVLDLGSGVGRNSIPIARKILNAGGTVTCVDLLDSALTKLQVYSKEHGVIEYIKTEQSAIENYYIAPNTYDYIVAVSSLEHVRSIDDLKKVLHSMKNGTKIGGINCLIVNSNIQEIDLETGEELDALIEINLSTEEMIRTLKGVYNEWQEVKVEMKNLAYDIVRNGKHIQLNTNAITFVVQKL</sequence>
<reference evidence="2 3" key="1">
    <citation type="submission" date="2016-05" db="EMBL/GenBank/DDBJ databases">
        <title>Bacillus thuringiensis and Bacillus weihenstephanensis as novel biocontrol agents of wilt causing Verticillium species.</title>
        <authorList>
            <person name="Hollensteiner J."/>
            <person name="Wemheuer F."/>
            <person name="Harting R."/>
            <person name="Kolarzyk A."/>
            <person name="Diaz-Valerio S."/>
            <person name="Poehlein A."/>
            <person name="Brzuszkiewicz E."/>
            <person name="Nesemann K."/>
            <person name="Braus-Stromeyer S."/>
            <person name="Braus G."/>
            <person name="Daniel R."/>
            <person name="Liesegang H."/>
        </authorList>
    </citation>
    <scope>NUCLEOTIDE SEQUENCE [LARGE SCALE GENOMIC DNA]</scope>
    <source>
        <strain evidence="2 3">GOE8</strain>
    </source>
</reference>
<dbReference type="EMBL" id="LXLT01000035">
    <property type="protein sequence ID" value="OFD78185.1"/>
    <property type="molecule type" value="Genomic_DNA"/>
</dbReference>
<accession>A0A1E8B6Q4</accession>
<dbReference type="Pfam" id="PF13649">
    <property type="entry name" value="Methyltransf_25"/>
    <property type="match status" value="1"/>
</dbReference>
<comment type="caution">
    <text evidence="2">The sequence shown here is derived from an EMBL/GenBank/DDBJ whole genome shotgun (WGS) entry which is preliminary data.</text>
</comment>
<gene>
    <name evidence="2" type="ORF">BWGOE8_26950</name>
</gene>
<dbReference type="Gene3D" id="3.40.50.150">
    <property type="entry name" value="Vaccinia Virus protein VP39"/>
    <property type="match status" value="1"/>
</dbReference>
<feature type="domain" description="Methyltransferase" evidence="1">
    <location>
        <begin position="53"/>
        <end position="154"/>
    </location>
</feature>
<evidence type="ECO:0000259" key="1">
    <source>
        <dbReference type="Pfam" id="PF13649"/>
    </source>
</evidence>
<dbReference type="PATRIC" id="fig|86662.25.peg.2744"/>
<dbReference type="InterPro" id="IPR029063">
    <property type="entry name" value="SAM-dependent_MTases_sf"/>
</dbReference>
<dbReference type="Proteomes" id="UP000175706">
    <property type="component" value="Unassembled WGS sequence"/>
</dbReference>
<dbReference type="InterPro" id="IPR041698">
    <property type="entry name" value="Methyltransf_25"/>
</dbReference>
<protein>
    <recommendedName>
        <fullName evidence="1">Methyltransferase domain-containing protein</fullName>
    </recommendedName>
</protein>
<evidence type="ECO:0000313" key="3">
    <source>
        <dbReference type="Proteomes" id="UP000175706"/>
    </source>
</evidence>
<dbReference type="SUPFAM" id="SSF53335">
    <property type="entry name" value="S-adenosyl-L-methionine-dependent methyltransferases"/>
    <property type="match status" value="1"/>
</dbReference>
<dbReference type="RefSeq" id="WP_070143247.1">
    <property type="nucleotide sequence ID" value="NZ_LXLT01000035.1"/>
</dbReference>
<proteinExistence type="predicted"/>
<name>A0A1E8B6Q4_BACMY</name>
<organism evidence="2 3">
    <name type="scientific">Bacillus mycoides</name>
    <dbReference type="NCBI Taxonomy" id="1405"/>
    <lineage>
        <taxon>Bacteria</taxon>
        <taxon>Bacillati</taxon>
        <taxon>Bacillota</taxon>
        <taxon>Bacilli</taxon>
        <taxon>Bacillales</taxon>
        <taxon>Bacillaceae</taxon>
        <taxon>Bacillus</taxon>
        <taxon>Bacillus cereus group</taxon>
    </lineage>
</organism>